<dbReference type="SUPFAM" id="SSF48097">
    <property type="entry name" value="Regulator of G-protein signaling, RGS"/>
    <property type="match status" value="1"/>
</dbReference>
<dbReference type="InterPro" id="IPR044926">
    <property type="entry name" value="RGS_subdomain_2"/>
</dbReference>
<dbReference type="PANTHER" id="PTHR45982">
    <property type="entry name" value="REGULATOR OF CHROMOSOME CONDENSATION"/>
    <property type="match status" value="1"/>
</dbReference>
<dbReference type="VEuPathDB" id="AmoebaDB:NAEGRDRAFT_80549"/>
<dbReference type="GO" id="GO:0016020">
    <property type="term" value="C:membrane"/>
    <property type="evidence" value="ECO:0007669"/>
    <property type="project" value="InterPro"/>
</dbReference>
<dbReference type="InterPro" id="IPR051553">
    <property type="entry name" value="Ran_GTPase-activating"/>
</dbReference>
<dbReference type="Gene3D" id="1.10.167.10">
    <property type="entry name" value="Regulator of G-protein Signalling 4, domain 2"/>
    <property type="match status" value="1"/>
</dbReference>
<evidence type="ECO:0000259" key="3">
    <source>
        <dbReference type="PROSITE" id="PS50132"/>
    </source>
</evidence>
<dbReference type="GO" id="GO:0007165">
    <property type="term" value="P:signal transduction"/>
    <property type="evidence" value="ECO:0007669"/>
    <property type="project" value="InterPro"/>
</dbReference>
<evidence type="ECO:0000256" key="1">
    <source>
        <dbReference type="PROSITE-ProRule" id="PRU00235"/>
    </source>
</evidence>
<dbReference type="InterPro" id="IPR036305">
    <property type="entry name" value="RGS_sf"/>
</dbReference>
<dbReference type="GeneID" id="8862620"/>
<name>D2VMK1_NAEGR</name>
<gene>
    <name evidence="5" type="ORF">NAEGRDRAFT_80549</name>
</gene>
<keyword evidence="6" id="KW-1185">Reference proteome</keyword>
<dbReference type="Gene3D" id="2.130.10.30">
    <property type="entry name" value="Regulator of chromosome condensation 1/beta-lactamase-inhibitor protein II"/>
    <property type="match status" value="2"/>
</dbReference>
<dbReference type="PROSITE" id="PS50885">
    <property type="entry name" value="HAMP"/>
    <property type="match status" value="1"/>
</dbReference>
<keyword evidence="2" id="KW-1133">Transmembrane helix</keyword>
<dbReference type="EMBL" id="GG738882">
    <property type="protein sequence ID" value="EFC42078.1"/>
    <property type="molecule type" value="Genomic_DNA"/>
</dbReference>
<evidence type="ECO:0000259" key="4">
    <source>
        <dbReference type="PROSITE" id="PS50885"/>
    </source>
</evidence>
<dbReference type="OrthoDB" id="196547at2759"/>
<feature type="repeat" description="RCC1" evidence="1">
    <location>
        <begin position="972"/>
        <end position="1022"/>
    </location>
</feature>
<protein>
    <submittedName>
        <fullName evidence="5">Predicted protein</fullName>
    </submittedName>
</protein>
<dbReference type="InterPro" id="IPR003660">
    <property type="entry name" value="HAMP_dom"/>
</dbReference>
<dbReference type="Gene3D" id="6.10.340.10">
    <property type="match status" value="1"/>
</dbReference>
<dbReference type="PANTHER" id="PTHR45982:SF1">
    <property type="entry name" value="REGULATOR OF CHROMOSOME CONDENSATION"/>
    <property type="match status" value="1"/>
</dbReference>
<dbReference type="CDD" id="cd07440">
    <property type="entry name" value="RGS"/>
    <property type="match status" value="1"/>
</dbReference>
<feature type="repeat" description="RCC1" evidence="1">
    <location>
        <begin position="1023"/>
        <end position="1108"/>
    </location>
</feature>
<accession>D2VMK1</accession>
<reference evidence="5 6" key="1">
    <citation type="journal article" date="2010" name="Cell">
        <title>The genome of Naegleria gruberi illuminates early eukaryotic versatility.</title>
        <authorList>
            <person name="Fritz-Laylin L.K."/>
            <person name="Prochnik S.E."/>
            <person name="Ginger M.L."/>
            <person name="Dacks J.B."/>
            <person name="Carpenter M.L."/>
            <person name="Field M.C."/>
            <person name="Kuo A."/>
            <person name="Paredez A."/>
            <person name="Chapman J."/>
            <person name="Pham J."/>
            <person name="Shu S."/>
            <person name="Neupane R."/>
            <person name="Cipriano M."/>
            <person name="Mancuso J."/>
            <person name="Tu H."/>
            <person name="Salamov A."/>
            <person name="Lindquist E."/>
            <person name="Shapiro H."/>
            <person name="Lucas S."/>
            <person name="Grigoriev I.V."/>
            <person name="Cande W.Z."/>
            <person name="Fulton C."/>
            <person name="Rokhsar D.S."/>
            <person name="Dawson S.C."/>
        </authorList>
    </citation>
    <scope>NUCLEOTIDE SEQUENCE [LARGE SCALE GENOMIC DNA]</scope>
    <source>
        <strain evidence="5 6">NEG-M</strain>
    </source>
</reference>
<dbReference type="Pfam" id="PF00615">
    <property type="entry name" value="RGS"/>
    <property type="match status" value="1"/>
</dbReference>
<feature type="transmembrane region" description="Helical" evidence="2">
    <location>
        <begin position="64"/>
        <end position="86"/>
    </location>
</feature>
<evidence type="ECO:0000313" key="5">
    <source>
        <dbReference type="EMBL" id="EFC42078.1"/>
    </source>
</evidence>
<dbReference type="Pfam" id="PF00415">
    <property type="entry name" value="RCC1"/>
    <property type="match status" value="1"/>
</dbReference>
<keyword evidence="2" id="KW-0812">Transmembrane</keyword>
<sequence>MYQSQSPSESPWQDDKAYREYHMKRSKETGPRIVKLRPPSTLNLKSNRRDVVLLSSIRFKTMTVLGVLFLLLMAICLAVLVTAFLLSFNSVEQTYSVEAAKRTTRAYFDDFQSLTSKLSEYGAFNDTVDAVMATNSSFTEKYMDTYLNCNYQLASKLNFAILYKKDGTLLAFRACFRGISLDNLPEEFNDLSRNELGARLLRNVDVPSTRHVGFFSPFKDLPNLVNSYEKKQAIMANMTETELLSYIILMSGMPIQDNYDYNTKTYGLIVFARFDLAEYKQDMANRVQLCITLFNMEYWRHRYLLAIALSGESAPESSSYIFKQNHEWINTYLTERVGDWKTTLINGSSSVTKWKDNMAQLNQPLFVDQQNNLYPITENRYCADIEDDGNAYGSRMATFQKYYDISRNDSIIIRTDFARRVFVLGTNSFIITWAVMTAMILLLSFAIMVFLEVVVIKRVMNFAKSVREITISNNFKKRVKCMGKDELGLLTDDVNNMLETLDESQTVIVSENERIQELLEKTSLSEQHARVIMNAISDFIFTVDCKNGEIATFNTIFETKILKKNTLAISNYLLVSDLAAETDQFLGLFESLSYNTNSRKDALLSTALGNKLPVSLSSTRVTIIQNEEMIEVYVIVARNMKEQHELMASIKQQQETIQSFEFEKIMSKKSSKELFRLFIKQFCESEFSAENFNFLEDVLKYKNIKRTSERSKKQNEIIAQYLKEDSPTPLNISKQEREVIVKRIIEGFGQVDLLDDLQKVVTNMILKDTFVRFMLQYEEPTEDSDNFPVTPVDISISISSSSSSNTMTSSIQSYSLTTASTSSDSSLSDSPTLSNELFVCGLYTSGQTGLVRTPKVSVHQAQYYPQFYSFAEPCKLPPIFDQSNVSNNHHQHSTLFSREETQLETQEQSNENSLITCRETLNSLSNHLHTDEELSNKNNSSNQSLPQLADEKLNVKSIVCGWYHTVLLTYNGQVWSCGANYSHQAGQSQNSNVTQFTRVNLIQEPVQMISCGGHHSIALTIKGNLYVWGECREGQLGTEQATPPISSTLPILLNPQTYFRNFEMDRRELIAELSKNQLAMDEFEETISAPSIAKLCCGGYHSIFVMSDGTVASCGKNTYGQCGTVTKSHASLNTQDHEFKIYQPSLLKEFEVPVNTPPRILREFTRNGEKPIQVGSKYRIPFTCMEIVDCAAGAWHSILITSEGKTFGMGDTQYGQLSIQEIENDPTLFSQETDSSNRHLIPHLITSLQDEKICAVACGYFHSVFLTYDGRVYTNGWNAYGQLLNGNTKTQRFVYPLKLLYGIPICKVACGWNHCVLLSRSGECYVGGEGKHGQLGYIQSQKTDEVQERMYHHTREDENQQNCFVCRPVRVDFFRNIPIKDVACGRGHTIFLTGTPTYCHNMNFLRKKLFIHLTTCNDFSDINIISK</sequence>
<keyword evidence="2" id="KW-0472">Membrane</keyword>
<dbReference type="RefSeq" id="XP_002674822.1">
    <property type="nucleotide sequence ID" value="XM_002674776.1"/>
</dbReference>
<dbReference type="PROSITE" id="PS50012">
    <property type="entry name" value="RCC1_3"/>
    <property type="match status" value="5"/>
</dbReference>
<organism evidence="6">
    <name type="scientific">Naegleria gruberi</name>
    <name type="common">Amoeba</name>
    <dbReference type="NCBI Taxonomy" id="5762"/>
    <lineage>
        <taxon>Eukaryota</taxon>
        <taxon>Discoba</taxon>
        <taxon>Heterolobosea</taxon>
        <taxon>Tetramitia</taxon>
        <taxon>Eutetramitia</taxon>
        <taxon>Vahlkampfiidae</taxon>
        <taxon>Naegleria</taxon>
    </lineage>
</organism>
<dbReference type="SUPFAM" id="SSF50985">
    <property type="entry name" value="RCC1/BLIP-II"/>
    <property type="match status" value="1"/>
</dbReference>
<dbReference type="InParanoid" id="D2VMK1"/>
<dbReference type="PROSITE" id="PS00626">
    <property type="entry name" value="RCC1_2"/>
    <property type="match status" value="4"/>
</dbReference>
<dbReference type="CDD" id="cd06225">
    <property type="entry name" value="HAMP"/>
    <property type="match status" value="1"/>
</dbReference>
<evidence type="ECO:0000256" key="2">
    <source>
        <dbReference type="SAM" id="Phobius"/>
    </source>
</evidence>
<dbReference type="Proteomes" id="UP000006671">
    <property type="component" value="Unassembled WGS sequence"/>
</dbReference>
<feature type="repeat" description="RCC1" evidence="1">
    <location>
        <begin position="1270"/>
        <end position="1321"/>
    </location>
</feature>
<dbReference type="Pfam" id="PF13540">
    <property type="entry name" value="RCC1_2"/>
    <property type="match status" value="4"/>
</dbReference>
<dbReference type="KEGG" id="ngr:NAEGRDRAFT_80549"/>
<dbReference type="InterPro" id="IPR000408">
    <property type="entry name" value="Reg_chr_condens"/>
</dbReference>
<proteinExistence type="predicted"/>
<feature type="repeat" description="RCC1" evidence="1">
    <location>
        <begin position="1204"/>
        <end position="1269"/>
    </location>
</feature>
<dbReference type="InterPro" id="IPR016137">
    <property type="entry name" value="RGS"/>
</dbReference>
<dbReference type="SMART" id="SM00315">
    <property type="entry name" value="RGS"/>
    <property type="match status" value="1"/>
</dbReference>
<feature type="repeat" description="RCC1" evidence="1">
    <location>
        <begin position="1322"/>
        <end position="1395"/>
    </location>
</feature>
<feature type="domain" description="HAMP" evidence="4">
    <location>
        <begin position="453"/>
        <end position="506"/>
    </location>
</feature>
<feature type="transmembrane region" description="Helical" evidence="2">
    <location>
        <begin position="430"/>
        <end position="455"/>
    </location>
</feature>
<feature type="domain" description="RGS" evidence="3">
    <location>
        <begin position="661"/>
        <end position="774"/>
    </location>
</feature>
<dbReference type="PROSITE" id="PS50132">
    <property type="entry name" value="RGS"/>
    <property type="match status" value="1"/>
</dbReference>
<evidence type="ECO:0000313" key="6">
    <source>
        <dbReference type="Proteomes" id="UP000006671"/>
    </source>
</evidence>
<dbReference type="eggNOG" id="KOG0941">
    <property type="taxonomic scope" value="Eukaryota"/>
</dbReference>
<dbReference type="InterPro" id="IPR009091">
    <property type="entry name" value="RCC1/BLIP-II"/>
</dbReference>